<keyword evidence="2" id="KW-0067">ATP-binding</keyword>
<dbReference type="PANTHER" id="PTHR43384">
    <property type="entry name" value="SEPTUM SITE-DETERMINING PROTEIN MIND HOMOLOG, CHLOROPLASTIC-RELATED"/>
    <property type="match status" value="1"/>
</dbReference>
<dbReference type="GO" id="GO:0009898">
    <property type="term" value="C:cytoplasmic side of plasma membrane"/>
    <property type="evidence" value="ECO:0007669"/>
    <property type="project" value="TreeGrafter"/>
</dbReference>
<evidence type="ECO:0000313" key="3">
    <source>
        <dbReference type="Proteomes" id="UP000425960"/>
    </source>
</evidence>
<dbReference type="SUPFAM" id="SSF52540">
    <property type="entry name" value="P-loop containing nucleoside triphosphate hydrolases"/>
    <property type="match status" value="1"/>
</dbReference>
<feature type="domain" description="CobQ/CobB/MinD/ParA nucleotide binding" evidence="1">
    <location>
        <begin position="5"/>
        <end position="232"/>
    </location>
</feature>
<gene>
    <name evidence="2" type="ORF">DSCO28_26800</name>
</gene>
<evidence type="ECO:0000259" key="1">
    <source>
        <dbReference type="Pfam" id="PF01656"/>
    </source>
</evidence>
<dbReference type="GO" id="GO:0051782">
    <property type="term" value="P:negative regulation of cell division"/>
    <property type="evidence" value="ECO:0007669"/>
    <property type="project" value="TreeGrafter"/>
</dbReference>
<accession>A0A5K7ZL53</accession>
<dbReference type="InterPro" id="IPR002586">
    <property type="entry name" value="CobQ/CobB/MinD/ParA_Nub-bd_dom"/>
</dbReference>
<dbReference type="Proteomes" id="UP000425960">
    <property type="component" value="Chromosome"/>
</dbReference>
<dbReference type="EMBL" id="AP021876">
    <property type="protein sequence ID" value="BBO82114.1"/>
    <property type="molecule type" value="Genomic_DNA"/>
</dbReference>
<dbReference type="PANTHER" id="PTHR43384:SF3">
    <property type="entry name" value="AAA+ ATPASE DOMAIN-CONTAINING PROTEIN"/>
    <property type="match status" value="1"/>
</dbReference>
<dbReference type="InterPro" id="IPR027417">
    <property type="entry name" value="P-loop_NTPase"/>
</dbReference>
<protein>
    <submittedName>
        <fullName evidence="2">ATP-binding protein</fullName>
    </submittedName>
</protein>
<evidence type="ECO:0000313" key="2">
    <source>
        <dbReference type="EMBL" id="BBO82114.1"/>
    </source>
</evidence>
<dbReference type="Pfam" id="PF01656">
    <property type="entry name" value="CbiA"/>
    <property type="match status" value="1"/>
</dbReference>
<dbReference type="Gene3D" id="3.40.50.300">
    <property type="entry name" value="P-loop containing nucleotide triphosphate hydrolases"/>
    <property type="match status" value="1"/>
</dbReference>
<dbReference type="InterPro" id="IPR050625">
    <property type="entry name" value="ParA/MinD_ATPase"/>
</dbReference>
<reference evidence="2 3" key="1">
    <citation type="submission" date="2019-11" db="EMBL/GenBank/DDBJ databases">
        <title>Comparative genomics of hydrocarbon-degrading Desulfosarcina strains.</title>
        <authorList>
            <person name="Watanabe M."/>
            <person name="Kojima H."/>
            <person name="Fukui M."/>
        </authorList>
    </citation>
    <scope>NUCLEOTIDE SEQUENCE [LARGE SCALE GENOMIC DNA]</scope>
    <source>
        <strain evidence="2 3">28bB2T</strain>
    </source>
</reference>
<proteinExistence type="predicted"/>
<dbReference type="GO" id="GO:0016887">
    <property type="term" value="F:ATP hydrolysis activity"/>
    <property type="evidence" value="ECO:0007669"/>
    <property type="project" value="TreeGrafter"/>
</dbReference>
<dbReference type="PIRSF" id="PIRSF005647">
    <property type="entry name" value="CooC"/>
    <property type="match status" value="1"/>
</dbReference>
<name>A0A5K7ZL53_9BACT</name>
<dbReference type="InterPro" id="IPR014433">
    <property type="entry name" value="CooC"/>
</dbReference>
<dbReference type="KEGG" id="dov:DSCO28_26800"/>
<organism evidence="2 3">
    <name type="scientific">Desulfosarcina ovata subsp. sediminis</name>
    <dbReference type="NCBI Taxonomy" id="885957"/>
    <lineage>
        <taxon>Bacteria</taxon>
        <taxon>Pseudomonadati</taxon>
        <taxon>Thermodesulfobacteriota</taxon>
        <taxon>Desulfobacteria</taxon>
        <taxon>Desulfobacterales</taxon>
        <taxon>Desulfosarcinaceae</taxon>
        <taxon>Desulfosarcina</taxon>
    </lineage>
</organism>
<dbReference type="GO" id="GO:0005829">
    <property type="term" value="C:cytosol"/>
    <property type="evidence" value="ECO:0007669"/>
    <property type="project" value="TreeGrafter"/>
</dbReference>
<keyword evidence="2" id="KW-0547">Nucleotide-binding</keyword>
<dbReference type="GO" id="GO:0005524">
    <property type="term" value="F:ATP binding"/>
    <property type="evidence" value="ECO:0007669"/>
    <property type="project" value="UniProtKB-KW"/>
</dbReference>
<dbReference type="RefSeq" id="WP_155322657.1">
    <property type="nucleotide sequence ID" value="NZ_AP021876.1"/>
</dbReference>
<dbReference type="AlphaFoldDB" id="A0A5K7ZL53"/>
<sequence length="251" mass="27000">MKIMICGKGGCGKSTITVLLAKAFQKKGYRVLVVDADESNLGIGRLLGTPVSGSLLGHLGGKKALQGKMMEAFPKGKPLELFTEKWKIEDIPADCLTDAGGIQLMPVGKIEAFGEGCACPMGVLSKMFLENLEAQDEDIVLIDSEAGVEHFGRGVEAGCDIIVGIVDPTYESVLLSQKMQAMAVKAERRIYFVLNKLNEQVEGALAGHMPEVEIIAKLPQKPDIFTATLEGQALDVRLPEIDELCEALLAR</sequence>